<evidence type="ECO:0000313" key="2">
    <source>
        <dbReference type="EMBL" id="TWT37389.1"/>
    </source>
</evidence>
<sequence precursor="true">MKIQLASIAAAFAAFASPVAGLAAESYPLRSFMTQEVLGEPPAADEAIRPVEYRLSSCDGCCDEPCCGDLCCGDACGCGAEPCVLPATLLGCFCESDHCFDDWISPMTNPVFFEDPRTLTELRGIFLQHKVPSTAGGGDVQLYALQIRAALTERLSLIATKDGYAVSDNPLIADGWADVALGLKYNLIRDTYTQTLLSGGVVYELPVGSHRTQQGNGDGEFHLFLTGGTQVCCDCRVISALGLRLPADQDAESTSMYWSNHVDYHLGRGFYALAEFNWYHWLVDGGGGVPGVSGGDLFNFGSTGIAGNDIVTGAFGMKYKPSRYYELGLAWENPLTRRRDVMENRLTADLILRY</sequence>
<evidence type="ECO:0000256" key="1">
    <source>
        <dbReference type="SAM" id="SignalP"/>
    </source>
</evidence>
<evidence type="ECO:0000313" key="3">
    <source>
        <dbReference type="Proteomes" id="UP000316714"/>
    </source>
</evidence>
<organism evidence="2 3">
    <name type="scientific">Posidoniimonas corsicana</name>
    <dbReference type="NCBI Taxonomy" id="1938618"/>
    <lineage>
        <taxon>Bacteria</taxon>
        <taxon>Pseudomonadati</taxon>
        <taxon>Planctomycetota</taxon>
        <taxon>Planctomycetia</taxon>
        <taxon>Pirellulales</taxon>
        <taxon>Lacipirellulaceae</taxon>
        <taxon>Posidoniimonas</taxon>
    </lineage>
</organism>
<gene>
    <name evidence="2" type="ORF">KOR34_23390</name>
</gene>
<dbReference type="EMBL" id="SIHJ01000001">
    <property type="protein sequence ID" value="TWT37389.1"/>
    <property type="molecule type" value="Genomic_DNA"/>
</dbReference>
<keyword evidence="1" id="KW-0732">Signal</keyword>
<keyword evidence="3" id="KW-1185">Reference proteome</keyword>
<name>A0A5C5VHN2_9BACT</name>
<dbReference type="RefSeq" id="WP_228714583.1">
    <property type="nucleotide sequence ID" value="NZ_SIHJ01000001.1"/>
</dbReference>
<accession>A0A5C5VHN2</accession>
<reference evidence="2 3" key="1">
    <citation type="submission" date="2019-02" db="EMBL/GenBank/DDBJ databases">
        <title>Deep-cultivation of Planctomycetes and their phenomic and genomic characterization uncovers novel biology.</title>
        <authorList>
            <person name="Wiegand S."/>
            <person name="Jogler M."/>
            <person name="Boedeker C."/>
            <person name="Pinto D."/>
            <person name="Vollmers J."/>
            <person name="Rivas-Marin E."/>
            <person name="Kohn T."/>
            <person name="Peeters S.H."/>
            <person name="Heuer A."/>
            <person name="Rast P."/>
            <person name="Oberbeckmann S."/>
            <person name="Bunk B."/>
            <person name="Jeske O."/>
            <person name="Meyerdierks A."/>
            <person name="Storesund J.E."/>
            <person name="Kallscheuer N."/>
            <person name="Luecker S."/>
            <person name="Lage O.M."/>
            <person name="Pohl T."/>
            <person name="Merkel B.J."/>
            <person name="Hornburger P."/>
            <person name="Mueller R.-W."/>
            <person name="Bruemmer F."/>
            <person name="Labrenz M."/>
            <person name="Spormann A.M."/>
            <person name="Op Den Camp H."/>
            <person name="Overmann J."/>
            <person name="Amann R."/>
            <person name="Jetten M.S.M."/>
            <person name="Mascher T."/>
            <person name="Medema M.H."/>
            <person name="Devos D.P."/>
            <person name="Kaster A.-K."/>
            <person name="Ovreas L."/>
            <person name="Rohde M."/>
            <person name="Galperin M.Y."/>
            <person name="Jogler C."/>
        </authorList>
    </citation>
    <scope>NUCLEOTIDE SEQUENCE [LARGE SCALE GENOMIC DNA]</scope>
    <source>
        <strain evidence="2 3">KOR34</strain>
    </source>
</reference>
<dbReference type="Proteomes" id="UP000316714">
    <property type="component" value="Unassembled WGS sequence"/>
</dbReference>
<feature type="signal peptide" evidence="1">
    <location>
        <begin position="1"/>
        <end position="23"/>
    </location>
</feature>
<proteinExistence type="predicted"/>
<dbReference type="AlphaFoldDB" id="A0A5C5VHN2"/>
<feature type="chain" id="PRO_5022751468" evidence="1">
    <location>
        <begin position="24"/>
        <end position="354"/>
    </location>
</feature>
<protein>
    <submittedName>
        <fullName evidence="2">Uncharacterized protein</fullName>
    </submittedName>
</protein>
<comment type="caution">
    <text evidence="2">The sequence shown here is derived from an EMBL/GenBank/DDBJ whole genome shotgun (WGS) entry which is preliminary data.</text>
</comment>